<name>A0ABR0MKU1_GOSAR</name>
<protein>
    <recommendedName>
        <fullName evidence="2">Thioredoxin domain-containing protein</fullName>
    </recommendedName>
</protein>
<evidence type="ECO:0000259" key="2">
    <source>
        <dbReference type="PROSITE" id="PS51352"/>
    </source>
</evidence>
<evidence type="ECO:0000313" key="3">
    <source>
        <dbReference type="EMBL" id="KAK5774533.1"/>
    </source>
</evidence>
<dbReference type="InterPro" id="IPR036249">
    <property type="entry name" value="Thioredoxin-like_sf"/>
</dbReference>
<dbReference type="Pfam" id="PF00085">
    <property type="entry name" value="Thioredoxin"/>
    <property type="match status" value="1"/>
</dbReference>
<reference evidence="3 4" key="1">
    <citation type="submission" date="2023-03" db="EMBL/GenBank/DDBJ databases">
        <title>WGS of Gossypium arboreum.</title>
        <authorList>
            <person name="Yu D."/>
        </authorList>
    </citation>
    <scope>NUCLEOTIDE SEQUENCE [LARGE SCALE GENOMIC DNA]</scope>
    <source>
        <tissue evidence="3">Leaf</tissue>
    </source>
</reference>
<gene>
    <name evidence="3" type="ORF">PVK06_042388</name>
</gene>
<dbReference type="SUPFAM" id="SSF52833">
    <property type="entry name" value="Thioredoxin-like"/>
    <property type="match status" value="1"/>
</dbReference>
<keyword evidence="1" id="KW-1015">Disulfide bond</keyword>
<keyword evidence="4" id="KW-1185">Reference proteome</keyword>
<evidence type="ECO:0000256" key="1">
    <source>
        <dbReference type="ARBA" id="ARBA00023157"/>
    </source>
</evidence>
<dbReference type="Proteomes" id="UP001358586">
    <property type="component" value="Chromosome 12"/>
</dbReference>
<proteinExistence type="predicted"/>
<dbReference type="InterPro" id="IPR013766">
    <property type="entry name" value="Thioredoxin_domain"/>
</dbReference>
<organism evidence="3 4">
    <name type="scientific">Gossypium arboreum</name>
    <name type="common">Tree cotton</name>
    <name type="synonym">Gossypium nanking</name>
    <dbReference type="NCBI Taxonomy" id="29729"/>
    <lineage>
        <taxon>Eukaryota</taxon>
        <taxon>Viridiplantae</taxon>
        <taxon>Streptophyta</taxon>
        <taxon>Embryophyta</taxon>
        <taxon>Tracheophyta</taxon>
        <taxon>Spermatophyta</taxon>
        <taxon>Magnoliopsida</taxon>
        <taxon>eudicotyledons</taxon>
        <taxon>Gunneridae</taxon>
        <taxon>Pentapetalae</taxon>
        <taxon>rosids</taxon>
        <taxon>malvids</taxon>
        <taxon>Malvales</taxon>
        <taxon>Malvaceae</taxon>
        <taxon>Malvoideae</taxon>
        <taxon>Gossypium</taxon>
    </lineage>
</organism>
<dbReference type="Gene3D" id="3.40.30.10">
    <property type="entry name" value="Glutaredoxin"/>
    <property type="match status" value="1"/>
</dbReference>
<evidence type="ECO:0000313" key="4">
    <source>
        <dbReference type="Proteomes" id="UP001358586"/>
    </source>
</evidence>
<dbReference type="InterPro" id="IPR017937">
    <property type="entry name" value="Thioredoxin_CS"/>
</dbReference>
<dbReference type="PROSITE" id="PS51352">
    <property type="entry name" value="THIOREDOXIN_2"/>
    <property type="match status" value="1"/>
</dbReference>
<comment type="caution">
    <text evidence="3">The sequence shown here is derived from an EMBL/GenBank/DDBJ whole genome shotgun (WGS) entry which is preliminary data.</text>
</comment>
<accession>A0ABR0MKU1</accession>
<dbReference type="PROSITE" id="PS00194">
    <property type="entry name" value="THIOREDOXIN_1"/>
    <property type="match status" value="1"/>
</dbReference>
<feature type="domain" description="Thioredoxin" evidence="2">
    <location>
        <begin position="55"/>
        <end position="168"/>
    </location>
</feature>
<dbReference type="PANTHER" id="PTHR45663:SF21">
    <property type="entry name" value="THIOREDOXIN M3, CHLOROPLASTIC"/>
    <property type="match status" value="1"/>
</dbReference>
<sequence>MASSASITPSYFASSSLPPRPISSHFPFNLNSSTFFFPLKNGSFKLRNAPPLSPKVLSARAPKAAVVTKDTWEKSVLNTDSPVLVEFYASWCGPCRMVHRIIDEIAGEYAGRLSCFILNTDDDFPIAEDYEIKAVPVVLLFKNGEKRESVVGTMPKDFYIAAIERLAPHGRMGATNKAILVEMLLFALPSIYHVDFPPALYILGQRGYTAILVIPATVGVFIYAEPC</sequence>
<dbReference type="CDD" id="cd02947">
    <property type="entry name" value="TRX_family"/>
    <property type="match status" value="1"/>
</dbReference>
<dbReference type="PANTHER" id="PTHR45663">
    <property type="entry name" value="GEO12009P1"/>
    <property type="match status" value="1"/>
</dbReference>
<dbReference type="PRINTS" id="PR00421">
    <property type="entry name" value="THIOREDOXIN"/>
</dbReference>
<dbReference type="EMBL" id="JARKNE010000012">
    <property type="protein sequence ID" value="KAK5774533.1"/>
    <property type="molecule type" value="Genomic_DNA"/>
</dbReference>